<gene>
    <name evidence="1" type="ORF">VZT92_017049</name>
</gene>
<dbReference type="AlphaFoldDB" id="A0AAW1ER56"/>
<protein>
    <submittedName>
        <fullName evidence="1">Uncharacterized protein</fullName>
    </submittedName>
</protein>
<keyword evidence="2" id="KW-1185">Reference proteome</keyword>
<evidence type="ECO:0000313" key="1">
    <source>
        <dbReference type="EMBL" id="KAK9524678.1"/>
    </source>
</evidence>
<sequence>MGGCSIHLAMLQSCSITHLEINHLPVPTAGADPGAPLAALCRSYHVHYLSVTSNSHHLPPPPHIPVTVLDLPAYDGYLAHTCYVFIYRKAEILTDIQTHANMTSLPPRD</sequence>
<dbReference type="Proteomes" id="UP001488805">
    <property type="component" value="Unassembled WGS sequence"/>
</dbReference>
<proteinExistence type="predicted"/>
<comment type="caution">
    <text evidence="1">The sequence shown here is derived from an EMBL/GenBank/DDBJ whole genome shotgun (WGS) entry which is preliminary data.</text>
</comment>
<reference evidence="1 2" key="1">
    <citation type="journal article" date="2024" name="Genome Biol. Evol.">
        <title>Chromosome-level genome assembly of the viviparous eelpout Zoarces viviparus.</title>
        <authorList>
            <person name="Fuhrmann N."/>
            <person name="Brasseur M.V."/>
            <person name="Bakowski C.E."/>
            <person name="Podsiadlowski L."/>
            <person name="Prost S."/>
            <person name="Krehenwinkel H."/>
            <person name="Mayer C."/>
        </authorList>
    </citation>
    <scope>NUCLEOTIDE SEQUENCE [LARGE SCALE GENOMIC DNA]</scope>
    <source>
        <strain evidence="1">NO-MEL_2022_Ind0_liver</strain>
    </source>
</reference>
<organism evidence="1 2">
    <name type="scientific">Zoarces viviparus</name>
    <name type="common">Viviparous eelpout</name>
    <name type="synonym">Blennius viviparus</name>
    <dbReference type="NCBI Taxonomy" id="48416"/>
    <lineage>
        <taxon>Eukaryota</taxon>
        <taxon>Metazoa</taxon>
        <taxon>Chordata</taxon>
        <taxon>Craniata</taxon>
        <taxon>Vertebrata</taxon>
        <taxon>Euteleostomi</taxon>
        <taxon>Actinopterygii</taxon>
        <taxon>Neopterygii</taxon>
        <taxon>Teleostei</taxon>
        <taxon>Neoteleostei</taxon>
        <taxon>Acanthomorphata</taxon>
        <taxon>Eupercaria</taxon>
        <taxon>Perciformes</taxon>
        <taxon>Cottioidei</taxon>
        <taxon>Zoarcales</taxon>
        <taxon>Zoarcidae</taxon>
        <taxon>Zoarcinae</taxon>
        <taxon>Zoarces</taxon>
    </lineage>
</organism>
<dbReference type="EMBL" id="JBCEZU010000145">
    <property type="protein sequence ID" value="KAK9524678.1"/>
    <property type="molecule type" value="Genomic_DNA"/>
</dbReference>
<name>A0AAW1ER56_ZOAVI</name>
<evidence type="ECO:0000313" key="2">
    <source>
        <dbReference type="Proteomes" id="UP001488805"/>
    </source>
</evidence>
<accession>A0AAW1ER56</accession>